<dbReference type="CDD" id="cd00865">
    <property type="entry name" value="PEBP_bact_arch"/>
    <property type="match status" value="1"/>
</dbReference>
<dbReference type="Proteomes" id="UP000051789">
    <property type="component" value="Unassembled WGS sequence"/>
</dbReference>
<dbReference type="EMBL" id="AYZK01000002">
    <property type="protein sequence ID" value="KRM87378.1"/>
    <property type="molecule type" value="Genomic_DNA"/>
</dbReference>
<dbReference type="STRING" id="1423810.FD19_GL000879"/>
<keyword evidence="2" id="KW-1185">Reference proteome</keyword>
<proteinExistence type="predicted"/>
<dbReference type="PATRIC" id="fig|1423810.4.peg.906"/>
<comment type="caution">
    <text evidence="1">The sequence shown here is derived from an EMBL/GenBank/DDBJ whole genome shotgun (WGS) entry which is preliminary data.</text>
</comment>
<organism evidence="1 2">
    <name type="scientific">Lacticaseibacillus thailandensis DSM 22698 = JCM 13996</name>
    <dbReference type="NCBI Taxonomy" id="1423810"/>
    <lineage>
        <taxon>Bacteria</taxon>
        <taxon>Bacillati</taxon>
        <taxon>Bacillota</taxon>
        <taxon>Bacilli</taxon>
        <taxon>Lactobacillales</taxon>
        <taxon>Lactobacillaceae</taxon>
        <taxon>Lacticaseibacillus</taxon>
    </lineage>
</organism>
<dbReference type="OrthoDB" id="9797506at2"/>
<dbReference type="Gene3D" id="3.90.280.10">
    <property type="entry name" value="PEBP-like"/>
    <property type="match status" value="1"/>
</dbReference>
<dbReference type="InterPro" id="IPR036610">
    <property type="entry name" value="PEBP-like_sf"/>
</dbReference>
<evidence type="ECO:0000313" key="1">
    <source>
        <dbReference type="EMBL" id="KRM87378.1"/>
    </source>
</evidence>
<accession>A0A0R2C8M0</accession>
<sequence>MHIAVDTPNGYLPDKYGKYATGDDMRNGFPVTSFPFQVTDIPADTVALALTLTDYDAIPVSGFMWIHWIAADIPLSLANIPANASRDLAGQFVQGRNSNAGRYVNNTDPEIYQRYTGPTPPNADHDYTFTMYALNATLDLPEGFWMNELRHALPGHVLAQASLEITSRV</sequence>
<dbReference type="Pfam" id="PF01161">
    <property type="entry name" value="PBP"/>
    <property type="match status" value="1"/>
</dbReference>
<dbReference type="InterPro" id="IPR008914">
    <property type="entry name" value="PEBP"/>
</dbReference>
<dbReference type="SUPFAM" id="SSF49777">
    <property type="entry name" value="PEBP-like"/>
    <property type="match status" value="1"/>
</dbReference>
<dbReference type="PANTHER" id="PTHR30289">
    <property type="entry name" value="UNCHARACTERIZED PROTEIN YBCL-RELATED"/>
    <property type="match status" value="1"/>
</dbReference>
<dbReference type="NCBIfam" id="TIGR00481">
    <property type="entry name" value="YbhB/YbcL family Raf kinase inhibitor-like protein"/>
    <property type="match status" value="1"/>
</dbReference>
<protein>
    <submittedName>
        <fullName evidence="1">Phospholipid-binding protein</fullName>
    </submittedName>
</protein>
<dbReference type="InterPro" id="IPR005247">
    <property type="entry name" value="YbhB_YbcL/LppC-like"/>
</dbReference>
<dbReference type="RefSeq" id="WP_054750123.1">
    <property type="nucleotide sequence ID" value="NZ_AYZK01000002.1"/>
</dbReference>
<gene>
    <name evidence="1" type="ORF">FD19_GL000879</name>
</gene>
<name>A0A0R2C8M0_9LACO</name>
<evidence type="ECO:0000313" key="2">
    <source>
        <dbReference type="Proteomes" id="UP000051789"/>
    </source>
</evidence>
<reference evidence="1 2" key="1">
    <citation type="journal article" date="2015" name="Genome Announc.">
        <title>Expanding the biotechnology potential of lactobacilli through comparative genomics of 213 strains and associated genera.</title>
        <authorList>
            <person name="Sun Z."/>
            <person name="Harris H.M."/>
            <person name="McCann A."/>
            <person name="Guo C."/>
            <person name="Argimon S."/>
            <person name="Zhang W."/>
            <person name="Yang X."/>
            <person name="Jeffery I.B."/>
            <person name="Cooney J.C."/>
            <person name="Kagawa T.F."/>
            <person name="Liu W."/>
            <person name="Song Y."/>
            <person name="Salvetti E."/>
            <person name="Wrobel A."/>
            <person name="Rasinkangas P."/>
            <person name="Parkhill J."/>
            <person name="Rea M.C."/>
            <person name="O'Sullivan O."/>
            <person name="Ritari J."/>
            <person name="Douillard F.P."/>
            <person name="Paul Ross R."/>
            <person name="Yang R."/>
            <person name="Briner A.E."/>
            <person name="Felis G.E."/>
            <person name="de Vos W.M."/>
            <person name="Barrangou R."/>
            <person name="Klaenhammer T.R."/>
            <person name="Caufield P.W."/>
            <person name="Cui Y."/>
            <person name="Zhang H."/>
            <person name="O'Toole P.W."/>
        </authorList>
    </citation>
    <scope>NUCLEOTIDE SEQUENCE [LARGE SCALE GENOMIC DNA]</scope>
    <source>
        <strain evidence="1 2">DSM 22698</strain>
    </source>
</reference>
<dbReference type="PANTHER" id="PTHR30289:SF1">
    <property type="entry name" value="PEBP (PHOSPHATIDYLETHANOLAMINE-BINDING PROTEIN) FAMILY PROTEIN"/>
    <property type="match status" value="1"/>
</dbReference>
<dbReference type="AlphaFoldDB" id="A0A0R2C8M0"/>